<keyword evidence="1" id="KW-0472">Membrane</keyword>
<dbReference type="EMBL" id="JBFBMH010000027">
    <property type="protein sequence ID" value="MEW1976302.1"/>
    <property type="molecule type" value="Genomic_DNA"/>
</dbReference>
<keyword evidence="1" id="KW-0812">Transmembrane</keyword>
<evidence type="ECO:0000313" key="3">
    <source>
        <dbReference type="Proteomes" id="UP001553715"/>
    </source>
</evidence>
<protein>
    <recommendedName>
        <fullName evidence="4">ABC transporter permease</fullName>
    </recommendedName>
</protein>
<organism evidence="2 3">
    <name type="scientific">Microbacterium profundi</name>
    <dbReference type="NCBI Taxonomy" id="450380"/>
    <lineage>
        <taxon>Bacteria</taxon>
        <taxon>Bacillati</taxon>
        <taxon>Actinomycetota</taxon>
        <taxon>Actinomycetes</taxon>
        <taxon>Micrococcales</taxon>
        <taxon>Microbacteriaceae</taxon>
        <taxon>Microbacterium</taxon>
    </lineage>
</organism>
<evidence type="ECO:0008006" key="4">
    <source>
        <dbReference type="Google" id="ProtNLM"/>
    </source>
</evidence>
<evidence type="ECO:0000256" key="1">
    <source>
        <dbReference type="SAM" id="Phobius"/>
    </source>
</evidence>
<feature type="transmembrane region" description="Helical" evidence="1">
    <location>
        <begin position="259"/>
        <end position="283"/>
    </location>
</feature>
<name>A0ABV3LK58_9MICO</name>
<accession>A0ABV3LK58</accession>
<reference evidence="2 3" key="1">
    <citation type="submission" date="2024-06" db="EMBL/GenBank/DDBJ databases">
        <title>The Natural Products Discovery Center: Release of the First 8490 Sequenced Strains for Exploring Actinobacteria Biosynthetic Diversity.</title>
        <authorList>
            <person name="Kalkreuter E."/>
            <person name="Kautsar S.A."/>
            <person name="Yang D."/>
            <person name="Bader C.D."/>
            <person name="Teijaro C.N."/>
            <person name="Fluegel L."/>
            <person name="Davis C.M."/>
            <person name="Simpson J.R."/>
            <person name="Lauterbach L."/>
            <person name="Steele A.D."/>
            <person name="Gui C."/>
            <person name="Meng S."/>
            <person name="Li G."/>
            <person name="Viehrig K."/>
            <person name="Ye F."/>
            <person name="Su P."/>
            <person name="Kiefer A.F."/>
            <person name="Nichols A."/>
            <person name="Cepeda A.J."/>
            <person name="Yan W."/>
            <person name="Fan B."/>
            <person name="Jiang Y."/>
            <person name="Adhikari A."/>
            <person name="Zheng C.-J."/>
            <person name="Schuster L."/>
            <person name="Cowan T.M."/>
            <person name="Smanski M.J."/>
            <person name="Chevrette M.G."/>
            <person name="De Carvalho L.P.S."/>
            <person name="Shen B."/>
        </authorList>
    </citation>
    <scope>NUCLEOTIDE SEQUENCE [LARGE SCALE GENOMIC DNA]</scope>
    <source>
        <strain evidence="2 3">NPDC077434</strain>
    </source>
</reference>
<evidence type="ECO:0000313" key="2">
    <source>
        <dbReference type="EMBL" id="MEW1976302.1"/>
    </source>
</evidence>
<sequence>MSVITFVVAALSGYLTVAVTASQVGEIVAQHQIMVARGLDVWRVQVKEPISTQECEALRQVNGIRDAGSVLSQQSAAIGAFPGSSVSSITATPGYIRIVWGVDIAPAVGVGSEISATYGLRSESAFDLRSTVTPQSSSRVEDVTLLPPTSRVAGANQSVVVSSLSHGLTRECLVEADVGARSAVESYLLSEYAGDSVISPLFSDTGVGRSVDEQLQGRLSQWIPLAVTFLLGLMILFSQFGRRADFALYQLVGVPKSGFVYMLVTEAALTAWLPFSMGGVIGILAKHSELANGIVLAEAGGDYARIAVLLIVVPLLGLFTFWRRDPLSWLKGE</sequence>
<proteinExistence type="predicted"/>
<keyword evidence="3" id="KW-1185">Reference proteome</keyword>
<dbReference type="Proteomes" id="UP001553715">
    <property type="component" value="Unassembled WGS sequence"/>
</dbReference>
<dbReference type="RefSeq" id="WP_366233295.1">
    <property type="nucleotide sequence ID" value="NZ_JBFBMH010000027.1"/>
</dbReference>
<feature type="transmembrane region" description="Helical" evidence="1">
    <location>
        <begin position="219"/>
        <end position="238"/>
    </location>
</feature>
<comment type="caution">
    <text evidence="2">The sequence shown here is derived from an EMBL/GenBank/DDBJ whole genome shotgun (WGS) entry which is preliminary data.</text>
</comment>
<feature type="transmembrane region" description="Helical" evidence="1">
    <location>
        <begin position="303"/>
        <end position="322"/>
    </location>
</feature>
<keyword evidence="1" id="KW-1133">Transmembrane helix</keyword>
<gene>
    <name evidence="2" type="ORF">AB0301_14675</name>
</gene>